<evidence type="ECO:0000256" key="2">
    <source>
        <dbReference type="ARBA" id="ARBA00022679"/>
    </source>
</evidence>
<dbReference type="STRING" id="43775.SAMN04489760_14622"/>
<dbReference type="Pfam" id="PF02801">
    <property type="entry name" value="Ketoacyl-synt_C"/>
    <property type="match status" value="1"/>
</dbReference>
<dbReference type="EMBL" id="FOBS01000046">
    <property type="protein sequence ID" value="SEM77937.1"/>
    <property type="molecule type" value="Genomic_DNA"/>
</dbReference>
<evidence type="ECO:0000259" key="4">
    <source>
        <dbReference type="PROSITE" id="PS52004"/>
    </source>
</evidence>
<evidence type="ECO:0000256" key="3">
    <source>
        <dbReference type="RuleBase" id="RU003694"/>
    </source>
</evidence>
<sequence length="418" mass="43939">MQGKRVVITGLGTVNALGTNAAELAEALQQGRCGIGPVSLFDTGPFRTHTGAQIRNFDPGALISREYPLKRLSRADRMALAATLEALRDAGLYPLPEELCLDTGVIVGGGSGGKLEAETFFDEYLEKGGPRAHFSRLASLSCASSADAIATKLKLWGPKTTLMTACSAGSTAVGLARDLIRYGAARIMIAGGVEPMCRTTYASFNALKAVDPDPCKPFDRERQGLSLGEAAAILILEALQDARRRGAKIYGEVLGYGVTCDAHHMTAPDIEASGAVRAMKAALADAGLEPGQVDYINAHGTGTPANDGTETRAIRSVFGQQAYTIPVSSTKSMTGHTLGASGALEAVISLLAIDRGFIPPTISYQSPDPDCDLDYVTEGARFIAPDIVLSNSFAFGGNNTTVIFGRYREEGREKGADS</sequence>
<organism evidence="5 6">
    <name type="scientific">Syntrophus gentianae</name>
    <dbReference type="NCBI Taxonomy" id="43775"/>
    <lineage>
        <taxon>Bacteria</taxon>
        <taxon>Pseudomonadati</taxon>
        <taxon>Thermodesulfobacteriota</taxon>
        <taxon>Syntrophia</taxon>
        <taxon>Syntrophales</taxon>
        <taxon>Syntrophaceae</taxon>
        <taxon>Syntrophus</taxon>
    </lineage>
</organism>
<evidence type="ECO:0000313" key="5">
    <source>
        <dbReference type="EMBL" id="SEM77937.1"/>
    </source>
</evidence>
<dbReference type="InterPro" id="IPR000794">
    <property type="entry name" value="Beta-ketoacyl_synthase"/>
</dbReference>
<protein>
    <submittedName>
        <fullName evidence="5">3-oxoacyl-[acyl-carrier-protein] synthase II</fullName>
    </submittedName>
</protein>
<evidence type="ECO:0000256" key="1">
    <source>
        <dbReference type="ARBA" id="ARBA00008467"/>
    </source>
</evidence>
<dbReference type="PROSITE" id="PS52004">
    <property type="entry name" value="KS3_2"/>
    <property type="match status" value="1"/>
</dbReference>
<dbReference type="Pfam" id="PF00109">
    <property type="entry name" value="ketoacyl-synt"/>
    <property type="match status" value="1"/>
</dbReference>
<proteinExistence type="inferred from homology"/>
<dbReference type="OrthoDB" id="9808669at2"/>
<dbReference type="InterPro" id="IPR020841">
    <property type="entry name" value="PKS_Beta-ketoAc_synthase_dom"/>
</dbReference>
<accession>A0A1H8B7T0</accession>
<dbReference type="InterPro" id="IPR014030">
    <property type="entry name" value="Ketoacyl_synth_N"/>
</dbReference>
<dbReference type="FunFam" id="3.40.47.10:FF:000029">
    <property type="entry name" value="3-oxoacyl-[acyl-carrier-protein] synthase 1"/>
    <property type="match status" value="1"/>
</dbReference>
<dbReference type="Proteomes" id="UP000198744">
    <property type="component" value="Unassembled WGS sequence"/>
</dbReference>
<dbReference type="InterPro" id="IPR016039">
    <property type="entry name" value="Thiolase-like"/>
</dbReference>
<name>A0A1H8B7T0_9BACT</name>
<evidence type="ECO:0000313" key="6">
    <source>
        <dbReference type="Proteomes" id="UP000198744"/>
    </source>
</evidence>
<dbReference type="Gene3D" id="3.40.47.10">
    <property type="match status" value="1"/>
</dbReference>
<keyword evidence="2 3" id="KW-0808">Transferase</keyword>
<keyword evidence="6" id="KW-1185">Reference proteome</keyword>
<dbReference type="NCBIfam" id="NF005589">
    <property type="entry name" value="PRK07314.1"/>
    <property type="match status" value="1"/>
</dbReference>
<dbReference type="RefSeq" id="WP_093884873.1">
    <property type="nucleotide sequence ID" value="NZ_FOBS01000046.1"/>
</dbReference>
<dbReference type="InterPro" id="IPR014031">
    <property type="entry name" value="Ketoacyl_synth_C"/>
</dbReference>
<reference evidence="5 6" key="1">
    <citation type="submission" date="2016-10" db="EMBL/GenBank/DDBJ databases">
        <authorList>
            <person name="de Groot N.N."/>
        </authorList>
    </citation>
    <scope>NUCLEOTIDE SEQUENCE [LARGE SCALE GENOMIC DNA]</scope>
    <source>
        <strain evidence="5 6">DSM 8423</strain>
    </source>
</reference>
<dbReference type="CDD" id="cd00834">
    <property type="entry name" value="KAS_I_II"/>
    <property type="match status" value="1"/>
</dbReference>
<dbReference type="SUPFAM" id="SSF53901">
    <property type="entry name" value="Thiolase-like"/>
    <property type="match status" value="2"/>
</dbReference>
<dbReference type="GO" id="GO:0006633">
    <property type="term" value="P:fatty acid biosynthetic process"/>
    <property type="evidence" value="ECO:0007669"/>
    <property type="project" value="TreeGrafter"/>
</dbReference>
<gene>
    <name evidence="5" type="ORF">SAMN04489760_14622</name>
</gene>
<dbReference type="PANTHER" id="PTHR11712">
    <property type="entry name" value="POLYKETIDE SYNTHASE-RELATED"/>
    <property type="match status" value="1"/>
</dbReference>
<feature type="domain" description="Ketosynthase family 3 (KS3)" evidence="4">
    <location>
        <begin position="3"/>
        <end position="406"/>
    </location>
</feature>
<dbReference type="GO" id="GO:0005829">
    <property type="term" value="C:cytosol"/>
    <property type="evidence" value="ECO:0007669"/>
    <property type="project" value="TreeGrafter"/>
</dbReference>
<dbReference type="PANTHER" id="PTHR11712:SF336">
    <property type="entry name" value="3-OXOACYL-[ACYL-CARRIER-PROTEIN] SYNTHASE, MITOCHONDRIAL"/>
    <property type="match status" value="1"/>
</dbReference>
<comment type="similarity">
    <text evidence="1 3">Belongs to the thiolase-like superfamily. Beta-ketoacyl-ACP synthases family.</text>
</comment>
<dbReference type="AlphaFoldDB" id="A0A1H8B7T0"/>
<dbReference type="GO" id="GO:0004315">
    <property type="term" value="F:3-oxoacyl-[acyl-carrier-protein] synthase activity"/>
    <property type="evidence" value="ECO:0007669"/>
    <property type="project" value="TreeGrafter"/>
</dbReference>
<dbReference type="SMART" id="SM00825">
    <property type="entry name" value="PKS_KS"/>
    <property type="match status" value="1"/>
</dbReference>